<keyword evidence="7" id="KW-1185">Reference proteome</keyword>
<evidence type="ECO:0000256" key="4">
    <source>
        <dbReference type="ARBA" id="ARBA00022840"/>
    </source>
</evidence>
<gene>
    <name evidence="6" type="ORF">P2G67_08205</name>
</gene>
<comment type="caution">
    <text evidence="6">The sequence shown here is derived from an EMBL/GenBank/DDBJ whole genome shotgun (WGS) entry which is preliminary data.</text>
</comment>
<dbReference type="InterPro" id="IPR047641">
    <property type="entry name" value="ABC_transpr_MalK/UgpC-like"/>
</dbReference>
<dbReference type="EMBL" id="JARHUD010000004">
    <property type="protein sequence ID" value="MDF2095955.1"/>
    <property type="molecule type" value="Genomic_DNA"/>
</dbReference>
<comment type="similarity">
    <text evidence="1">Belongs to the ABC transporter superfamily.</text>
</comment>
<dbReference type="Pfam" id="PF00005">
    <property type="entry name" value="ABC_tran"/>
    <property type="match status" value="1"/>
</dbReference>
<dbReference type="InterPro" id="IPR008995">
    <property type="entry name" value="Mo/tungstate-bd_C_term_dom"/>
</dbReference>
<reference evidence="6 7" key="1">
    <citation type="submission" date="2023-03" db="EMBL/GenBank/DDBJ databases">
        <title>Fodinicurvata sp. CAU 1616 isolated from sea sendiment.</title>
        <authorList>
            <person name="Kim W."/>
        </authorList>
    </citation>
    <scope>NUCLEOTIDE SEQUENCE [LARGE SCALE GENOMIC DNA]</scope>
    <source>
        <strain evidence="6 7">CAU 1616</strain>
    </source>
</reference>
<dbReference type="Gene3D" id="2.40.50.140">
    <property type="entry name" value="Nucleic acid-binding proteins"/>
    <property type="match status" value="1"/>
</dbReference>
<keyword evidence="2" id="KW-0813">Transport</keyword>
<dbReference type="InterPro" id="IPR012340">
    <property type="entry name" value="NA-bd_OB-fold"/>
</dbReference>
<dbReference type="Pfam" id="PF08402">
    <property type="entry name" value="TOBE_2"/>
    <property type="match status" value="1"/>
</dbReference>
<dbReference type="InterPro" id="IPR017871">
    <property type="entry name" value="ABC_transporter-like_CS"/>
</dbReference>
<dbReference type="InterPro" id="IPR003593">
    <property type="entry name" value="AAA+_ATPase"/>
</dbReference>
<dbReference type="RefSeq" id="WP_275821897.1">
    <property type="nucleotide sequence ID" value="NZ_JARHUD010000004.1"/>
</dbReference>
<evidence type="ECO:0000256" key="3">
    <source>
        <dbReference type="ARBA" id="ARBA00022741"/>
    </source>
</evidence>
<dbReference type="PANTHER" id="PTHR43875:SF1">
    <property type="entry name" value="OSMOPROTECTIVE COMPOUNDS UPTAKE ATP-BINDING PROTEIN GGTA"/>
    <property type="match status" value="1"/>
</dbReference>
<keyword evidence="3" id="KW-0547">Nucleotide-binding</keyword>
<evidence type="ECO:0000313" key="7">
    <source>
        <dbReference type="Proteomes" id="UP001215503"/>
    </source>
</evidence>
<sequence length="391" mass="42729">MTLGLELRGLDKSFEPENPVLRGIDLSIRRGEFVSLVGSSGCGKSTLLRIIAGLEQADGGRVAIDGREVTYLEPKARRIAMVFQSYALYPHMTVAANIATPLIMSRLHFLARLPLLGALAPGRRQVRSTIDRAVEEVADQLEIRPLLGRKPAQLSGGQRQRVALARAMVRQPSLFLMDEPLSNLDAKLRVHMRGELTDLHRRVGATFVYVTHDQVEAMTMSDRIALMERGAILQFGTPSELYSAPANLRVAQFIGTPSINCFPAEIDSAGTVSCLGRPVSGMVTSETRQRASLAVRPESIRLSARSEDVVFGATLRRIEHHGSEYILFAEPQGRDQLVRIRVSGAALEGQPLAEGQALTIAFSAADAHLFGSDDRRMDVSLFDAPVRLQSA</sequence>
<evidence type="ECO:0000259" key="5">
    <source>
        <dbReference type="PROSITE" id="PS50893"/>
    </source>
</evidence>
<dbReference type="SUPFAM" id="SSF50331">
    <property type="entry name" value="MOP-like"/>
    <property type="match status" value="1"/>
</dbReference>
<organism evidence="6 7">
    <name type="scientific">Aquibaculum arenosum</name>
    <dbReference type="NCBI Taxonomy" id="3032591"/>
    <lineage>
        <taxon>Bacteria</taxon>
        <taxon>Pseudomonadati</taxon>
        <taxon>Pseudomonadota</taxon>
        <taxon>Alphaproteobacteria</taxon>
        <taxon>Rhodospirillales</taxon>
        <taxon>Rhodovibrionaceae</taxon>
        <taxon>Aquibaculum</taxon>
    </lineage>
</organism>
<dbReference type="Proteomes" id="UP001215503">
    <property type="component" value="Unassembled WGS sequence"/>
</dbReference>
<dbReference type="GO" id="GO:0005524">
    <property type="term" value="F:ATP binding"/>
    <property type="evidence" value="ECO:0007669"/>
    <property type="project" value="UniProtKB-KW"/>
</dbReference>
<evidence type="ECO:0000256" key="1">
    <source>
        <dbReference type="ARBA" id="ARBA00005417"/>
    </source>
</evidence>
<dbReference type="InterPro" id="IPR003439">
    <property type="entry name" value="ABC_transporter-like_ATP-bd"/>
</dbReference>
<name>A0ABT5YLX0_9PROT</name>
<keyword evidence="4 6" id="KW-0067">ATP-binding</keyword>
<dbReference type="SUPFAM" id="SSF52540">
    <property type="entry name" value="P-loop containing nucleoside triphosphate hydrolases"/>
    <property type="match status" value="1"/>
</dbReference>
<evidence type="ECO:0000256" key="2">
    <source>
        <dbReference type="ARBA" id="ARBA00022448"/>
    </source>
</evidence>
<dbReference type="SMART" id="SM00382">
    <property type="entry name" value="AAA"/>
    <property type="match status" value="1"/>
</dbReference>
<dbReference type="InterPro" id="IPR013611">
    <property type="entry name" value="Transp-assoc_OB_typ2"/>
</dbReference>
<dbReference type="Gene3D" id="2.40.50.100">
    <property type="match status" value="1"/>
</dbReference>
<dbReference type="InterPro" id="IPR027417">
    <property type="entry name" value="P-loop_NTPase"/>
</dbReference>
<dbReference type="PROSITE" id="PS00211">
    <property type="entry name" value="ABC_TRANSPORTER_1"/>
    <property type="match status" value="1"/>
</dbReference>
<protein>
    <submittedName>
        <fullName evidence="6">ABC transporter ATP-binding protein</fullName>
    </submittedName>
</protein>
<evidence type="ECO:0000313" key="6">
    <source>
        <dbReference type="EMBL" id="MDF2095955.1"/>
    </source>
</evidence>
<dbReference type="Gene3D" id="3.40.50.300">
    <property type="entry name" value="P-loop containing nucleotide triphosphate hydrolases"/>
    <property type="match status" value="1"/>
</dbReference>
<accession>A0ABT5YLX0</accession>
<dbReference type="PANTHER" id="PTHR43875">
    <property type="entry name" value="MALTODEXTRIN IMPORT ATP-BINDING PROTEIN MSMX"/>
    <property type="match status" value="1"/>
</dbReference>
<proteinExistence type="inferred from homology"/>
<feature type="domain" description="ABC transporter" evidence="5">
    <location>
        <begin position="5"/>
        <end position="254"/>
    </location>
</feature>
<dbReference type="PROSITE" id="PS50893">
    <property type="entry name" value="ABC_TRANSPORTER_2"/>
    <property type="match status" value="1"/>
</dbReference>